<dbReference type="GO" id="GO:0007155">
    <property type="term" value="P:cell adhesion"/>
    <property type="evidence" value="ECO:0007669"/>
    <property type="project" value="UniProtKB-KW"/>
</dbReference>
<feature type="repeat" description="TSP type-3" evidence="11">
    <location>
        <begin position="640"/>
        <end position="675"/>
    </location>
</feature>
<dbReference type="InterPro" id="IPR013320">
    <property type="entry name" value="ConA-like_dom_sf"/>
</dbReference>
<feature type="compositionally biased region" description="Acidic residues" evidence="12">
    <location>
        <begin position="760"/>
        <end position="777"/>
    </location>
</feature>
<dbReference type="FunFam" id="2.10.25.10:FF:000027">
    <property type="entry name" value="Thrombospondin 3"/>
    <property type="match status" value="1"/>
</dbReference>
<evidence type="ECO:0000256" key="9">
    <source>
        <dbReference type="ARBA" id="ARBA00023180"/>
    </source>
</evidence>
<keyword evidence="7" id="KW-0130">Cell adhesion</keyword>
<evidence type="ECO:0000256" key="8">
    <source>
        <dbReference type="ARBA" id="ARBA00023157"/>
    </source>
</evidence>
<dbReference type="InterPro" id="IPR008859">
    <property type="entry name" value="Thrombospondin_C"/>
</dbReference>
<dbReference type="InterPro" id="IPR036383">
    <property type="entry name" value="TSP1_rpt_sf"/>
</dbReference>
<keyword evidence="8" id="KW-1015">Disulfide bond</keyword>
<dbReference type="PROSITE" id="PS50026">
    <property type="entry name" value="EGF_3"/>
    <property type="match status" value="1"/>
</dbReference>
<name>A0A8C1ZXH2_CYPCA</name>
<dbReference type="GO" id="GO:0016525">
    <property type="term" value="P:negative regulation of angiogenesis"/>
    <property type="evidence" value="ECO:0007669"/>
    <property type="project" value="TreeGrafter"/>
</dbReference>
<dbReference type="Gene3D" id="2.60.120.200">
    <property type="match status" value="2"/>
</dbReference>
<dbReference type="GO" id="GO:0008201">
    <property type="term" value="F:heparin binding"/>
    <property type="evidence" value="ECO:0007669"/>
    <property type="project" value="UniProtKB-KW"/>
</dbReference>
<feature type="domain" description="VWFC" evidence="14">
    <location>
        <begin position="253"/>
        <end position="310"/>
    </location>
</feature>
<keyword evidence="5" id="KW-0677">Repeat</keyword>
<dbReference type="PROSITE" id="PS01186">
    <property type="entry name" value="EGF_2"/>
    <property type="match status" value="1"/>
</dbReference>
<dbReference type="AlphaFoldDB" id="A0A8C1ZXH2"/>
<dbReference type="Gene3D" id="6.20.200.20">
    <property type="match status" value="1"/>
</dbReference>
<dbReference type="PROSITE" id="PS51234">
    <property type="entry name" value="TSP3"/>
    <property type="match status" value="4"/>
</dbReference>
<dbReference type="Pfam" id="PF00093">
    <property type="entry name" value="VWC"/>
    <property type="match status" value="1"/>
</dbReference>
<evidence type="ECO:0000259" key="13">
    <source>
        <dbReference type="PROSITE" id="PS50026"/>
    </source>
</evidence>
<keyword evidence="2 10" id="KW-0245">EGF-like domain</keyword>
<evidence type="ECO:0000256" key="11">
    <source>
        <dbReference type="PROSITE-ProRule" id="PRU00634"/>
    </source>
</evidence>
<dbReference type="SUPFAM" id="SSF103647">
    <property type="entry name" value="TSP type-3 repeat"/>
    <property type="match status" value="3"/>
</dbReference>
<evidence type="ECO:0000259" key="15">
    <source>
        <dbReference type="PROSITE" id="PS51236"/>
    </source>
</evidence>
<dbReference type="FunFam" id="2.10.25.10:FF:000025">
    <property type="entry name" value="Thrombospondin 3"/>
    <property type="match status" value="1"/>
</dbReference>
<evidence type="ECO:0000256" key="3">
    <source>
        <dbReference type="ARBA" id="ARBA00022674"/>
    </source>
</evidence>
<keyword evidence="3" id="KW-0358">Heparin-binding</keyword>
<evidence type="ECO:0000256" key="5">
    <source>
        <dbReference type="ARBA" id="ARBA00022737"/>
    </source>
</evidence>
<feature type="compositionally biased region" description="Basic and acidic residues" evidence="12">
    <location>
        <begin position="796"/>
        <end position="807"/>
    </location>
</feature>
<dbReference type="PANTHER" id="PTHR10199:SF10">
    <property type="entry name" value="THROMBOSPONDIN-2"/>
    <property type="match status" value="1"/>
</dbReference>
<keyword evidence="4" id="KW-0732">Signal</keyword>
<dbReference type="PROSITE" id="PS50092">
    <property type="entry name" value="TSP1"/>
    <property type="match status" value="2"/>
</dbReference>
<evidence type="ECO:0000256" key="4">
    <source>
        <dbReference type="ARBA" id="ARBA00022729"/>
    </source>
</evidence>
<organism evidence="16 17">
    <name type="scientific">Cyprinus carpio</name>
    <name type="common">Common carp</name>
    <dbReference type="NCBI Taxonomy" id="7962"/>
    <lineage>
        <taxon>Eukaryota</taxon>
        <taxon>Metazoa</taxon>
        <taxon>Chordata</taxon>
        <taxon>Craniata</taxon>
        <taxon>Vertebrata</taxon>
        <taxon>Euteleostomi</taxon>
        <taxon>Actinopterygii</taxon>
        <taxon>Neopterygii</taxon>
        <taxon>Teleostei</taxon>
        <taxon>Ostariophysi</taxon>
        <taxon>Cypriniformes</taxon>
        <taxon>Cyprinidae</taxon>
        <taxon>Cyprininae</taxon>
        <taxon>Cyprinus</taxon>
    </lineage>
</organism>
<dbReference type="FunFam" id="2.60.120.200:FF:000009">
    <property type="entry name" value="Thrombospondin 1"/>
    <property type="match status" value="1"/>
</dbReference>
<dbReference type="PROSITE" id="PS51236">
    <property type="entry name" value="TSP_CTER"/>
    <property type="match status" value="1"/>
</dbReference>
<dbReference type="InterPro" id="IPR003367">
    <property type="entry name" value="Thrombospondin_3-like_rpt"/>
</dbReference>
<dbReference type="PANTHER" id="PTHR10199">
    <property type="entry name" value="THROMBOSPONDIN"/>
    <property type="match status" value="1"/>
</dbReference>
<dbReference type="Pfam" id="PF00090">
    <property type="entry name" value="TSP_1"/>
    <property type="match status" value="2"/>
</dbReference>
<evidence type="ECO:0000256" key="7">
    <source>
        <dbReference type="ARBA" id="ARBA00022889"/>
    </source>
</evidence>
<feature type="region of interest" description="Disordered" evidence="12">
    <location>
        <begin position="757"/>
        <end position="846"/>
    </location>
</feature>
<dbReference type="Gene3D" id="2.10.25.10">
    <property type="entry name" value="Laminin"/>
    <property type="match status" value="3"/>
</dbReference>
<comment type="similarity">
    <text evidence="1">Belongs to the thrombospondin family.</text>
</comment>
<keyword evidence="6 11" id="KW-0106">Calcium</keyword>
<evidence type="ECO:0000313" key="16">
    <source>
        <dbReference type="Ensembl" id="ENSCCRP00015096945.1"/>
    </source>
</evidence>
<dbReference type="InterPro" id="IPR000742">
    <property type="entry name" value="EGF"/>
</dbReference>
<dbReference type="PROSITE" id="PS01208">
    <property type="entry name" value="VWFC_1"/>
    <property type="match status" value="1"/>
</dbReference>
<feature type="domain" description="EGF-like" evidence="13">
    <location>
        <begin position="559"/>
        <end position="603"/>
    </location>
</feature>
<dbReference type="SUPFAM" id="SSF82895">
    <property type="entry name" value="TSP-1 type 1 repeat"/>
    <property type="match status" value="2"/>
</dbReference>
<dbReference type="Pfam" id="PF02412">
    <property type="entry name" value="TSP_3"/>
    <property type="match status" value="6"/>
</dbReference>
<dbReference type="SMART" id="SM00209">
    <property type="entry name" value="TSP1"/>
    <property type="match status" value="2"/>
</dbReference>
<dbReference type="FunFam" id="4.10.1080.10:FF:000001">
    <property type="entry name" value="Thrombospondin 3"/>
    <property type="match status" value="1"/>
</dbReference>
<keyword evidence="9" id="KW-0325">Glycoprotein</keyword>
<dbReference type="PRINTS" id="PR01705">
    <property type="entry name" value="TSP1REPEAT"/>
</dbReference>
<evidence type="ECO:0000313" key="17">
    <source>
        <dbReference type="Proteomes" id="UP000694700"/>
    </source>
</evidence>
<evidence type="ECO:0000256" key="6">
    <source>
        <dbReference type="ARBA" id="ARBA00022837"/>
    </source>
</evidence>
<feature type="domain" description="TSP C-terminal" evidence="15">
    <location>
        <begin position="871"/>
        <end position="1085"/>
    </location>
</feature>
<dbReference type="SMART" id="SM00210">
    <property type="entry name" value="TSPN"/>
    <property type="match status" value="1"/>
</dbReference>
<dbReference type="InterPro" id="IPR001007">
    <property type="entry name" value="VWF_dom"/>
</dbReference>
<evidence type="ECO:0000256" key="12">
    <source>
        <dbReference type="SAM" id="MobiDB-lite"/>
    </source>
</evidence>
<dbReference type="FunFam" id="4.10.1080.10:FF:000004">
    <property type="entry name" value="Cartilage oligomeric matrix protein"/>
    <property type="match status" value="1"/>
</dbReference>
<dbReference type="FunFam" id="2.10.25.10:FF:000070">
    <property type="entry name" value="Thrombospondin 2"/>
    <property type="match status" value="1"/>
</dbReference>
<dbReference type="SMART" id="SM00179">
    <property type="entry name" value="EGF_CA"/>
    <property type="match status" value="2"/>
</dbReference>
<dbReference type="Pfam" id="PF12947">
    <property type="entry name" value="EGF_3"/>
    <property type="match status" value="1"/>
</dbReference>
<dbReference type="InterPro" id="IPR024731">
    <property type="entry name" value="NELL2-like_EGF"/>
</dbReference>
<evidence type="ECO:0000256" key="10">
    <source>
        <dbReference type="PROSITE-ProRule" id="PRU00076"/>
    </source>
</evidence>
<sequence>PKMSPKLGPFASLHLYAHLEDETVFDLFETSGITRKTIGVKLFKGLDSDAPAYRFIRFDQVPSVSSTAVQKLLLQIQNNEGFILTATLRQDRTSRGTILALEGPGERRQFEVVSDGRTNTLDLVYWWADGSRNVISFEDVDLSDSQWKNVTLHVHGETATLYIGCALIDSFILDEPFYEHLSATGARMYVAKGPDSSCCFFQGLLQNVRFIFDTPLEDILESRGCDLGNPGRREENTAMKEALNKMQSLSEQTICWQDGRMFEDKEDWIVDSCTKCTCQEGKVVCRQITCPPVACANPSFIDGECCPVCLPMDSEDGWSPWSEWTQCTVTCGSGTQQRGRSCDDTSNTCSGPSIQTRKCSLGKCDRRVRQDGGWSLWSPWSSCSVTCGEGLITRIRHCNAPVPQRGGKDCEGDGRETQICNRQECPVGKKNRLMNIICYMYVLLHIICDFFILKQCCVDLTDACLSNPCFSGVECITASDGSWECGPCPNGYRGNGTFCEDVNECDMVSDLCHKVGGLQQCVNTDPGFHCLPCPPRYKGTQPYGMGVESAKINKQVCEPYNPCKDNSHSCHKYAECIFLSHFSDPMYKCECRIGYAGDGIICGEDYDLDGWPNQDLVCGANATYHCKKDNCPTLPNSGQEDFDNDGQGDACDKDDDNDEIVDERDNCPLMYNPRQYDYDKDDVGDRCDNCPYEHNPAQTDTDNNGEGDACSIDMDGDEILNERDNCPLIYNTDQKDTDLDGVGDQCDNCPLVHNPQQTDADNDLIGDQCDDNQDIDEDGHQNNMDNCPYIPNANQADHDGDGKGDACDHDDDNDGIPDDRDNCRLVSNKDQTDSDGDGRGDECENDFDNDKVPDIFDACPENSAISVTDFRKFQMVHLDPKGTTQIDPNWVVRNQGKELVQTANSDPGIAVGFDEFSAVDFSGTFYVNTDRDDDYAGFVFGYQSSRRFYVVMWKQITQTYWEDKPSKAFGISGVSLKVVNSTTGTGENLRNALWHTGNTKQQVRTLWHDPKNIGWKDYTAYRWHLIHRPKTGFIRVVVYEGKQIMADSGPIYDKTFAGGRLGLFVFSQEAVFFSDLKYECRGEQI</sequence>
<dbReference type="PROSITE" id="PS50184">
    <property type="entry name" value="VWFC_2"/>
    <property type="match status" value="1"/>
</dbReference>
<feature type="repeat" description="TSP type-3" evidence="11">
    <location>
        <begin position="699"/>
        <end position="734"/>
    </location>
</feature>
<dbReference type="SMART" id="SM00181">
    <property type="entry name" value="EGF"/>
    <property type="match status" value="3"/>
</dbReference>
<evidence type="ECO:0000259" key="14">
    <source>
        <dbReference type="PROSITE" id="PS50184"/>
    </source>
</evidence>
<evidence type="ECO:0000256" key="1">
    <source>
        <dbReference type="ARBA" id="ARBA00009456"/>
    </source>
</evidence>
<dbReference type="GO" id="GO:0005509">
    <property type="term" value="F:calcium ion binding"/>
    <property type="evidence" value="ECO:0007669"/>
    <property type="project" value="UniProtKB-UniRule"/>
</dbReference>
<accession>A0A8C1ZXH2</accession>
<dbReference type="InterPro" id="IPR048287">
    <property type="entry name" value="TSPN-like_N"/>
</dbReference>
<evidence type="ECO:0000256" key="2">
    <source>
        <dbReference type="ARBA" id="ARBA00022536"/>
    </source>
</evidence>
<dbReference type="Gene3D" id="2.20.100.10">
    <property type="entry name" value="Thrombospondin type-1 (TSP1) repeat"/>
    <property type="match status" value="2"/>
</dbReference>
<reference evidence="16" key="1">
    <citation type="submission" date="2025-08" db="UniProtKB">
        <authorList>
            <consortium name="Ensembl"/>
        </authorList>
    </citation>
    <scope>IDENTIFICATION</scope>
</reference>
<dbReference type="Ensembl" id="ENSCCRT00015100094.1">
    <property type="protein sequence ID" value="ENSCCRP00015096945.1"/>
    <property type="gene ID" value="ENSCCRG00015037791.1"/>
</dbReference>
<dbReference type="InterPro" id="IPR000884">
    <property type="entry name" value="TSP1_rpt"/>
</dbReference>
<proteinExistence type="inferred from homology"/>
<dbReference type="FunFam" id="2.20.100.10:FF:000007">
    <property type="entry name" value="Thrombospondin 1"/>
    <property type="match status" value="1"/>
</dbReference>
<dbReference type="Gene3D" id="4.10.1080.10">
    <property type="entry name" value="TSP type-3 repeat"/>
    <property type="match status" value="2"/>
</dbReference>
<dbReference type="InterPro" id="IPR017897">
    <property type="entry name" value="Thrombospondin_3_rpt"/>
</dbReference>
<feature type="compositionally biased region" description="Basic and acidic residues" evidence="12">
    <location>
        <begin position="830"/>
        <end position="846"/>
    </location>
</feature>
<dbReference type="SMART" id="SM00214">
    <property type="entry name" value="VWC"/>
    <property type="match status" value="1"/>
</dbReference>
<dbReference type="InterPro" id="IPR001881">
    <property type="entry name" value="EGF-like_Ca-bd_dom"/>
</dbReference>
<feature type="repeat" description="TSP type-3" evidence="11">
    <location>
        <begin position="832"/>
        <end position="867"/>
    </location>
</feature>
<dbReference type="FunFam" id="2.20.100.10:FF:000004">
    <property type="entry name" value="Adhesion G protein-coupled receptor B2"/>
    <property type="match status" value="1"/>
</dbReference>
<dbReference type="InterPro" id="IPR028974">
    <property type="entry name" value="TSP_type-3_rpt"/>
</dbReference>
<dbReference type="SUPFAM" id="SSF57603">
    <property type="entry name" value="FnI-like domain"/>
    <property type="match status" value="1"/>
</dbReference>
<dbReference type="Pfam" id="PF05735">
    <property type="entry name" value="TSP_C"/>
    <property type="match status" value="1"/>
</dbReference>
<dbReference type="GO" id="GO:0005576">
    <property type="term" value="C:extracellular region"/>
    <property type="evidence" value="ECO:0007669"/>
    <property type="project" value="InterPro"/>
</dbReference>
<feature type="repeat" description="TSP type-3" evidence="11">
    <location>
        <begin position="796"/>
        <end position="831"/>
    </location>
</feature>
<dbReference type="SUPFAM" id="SSF49899">
    <property type="entry name" value="Concanavalin A-like lectins/glucanases"/>
    <property type="match status" value="2"/>
</dbReference>
<protein>
    <submittedName>
        <fullName evidence="16">Thrombospondin 2b</fullName>
    </submittedName>
</protein>
<comment type="caution">
    <text evidence="10">Lacks conserved residue(s) required for the propagation of feature annotation.</text>
</comment>
<dbReference type="Proteomes" id="UP000694700">
    <property type="component" value="Unplaced"/>
</dbReference>